<evidence type="ECO:0000256" key="4">
    <source>
        <dbReference type="ARBA" id="ARBA00023054"/>
    </source>
</evidence>
<comment type="subcellular location">
    <subcellularLocation>
        <location evidence="1">Cytoplasm</location>
        <location evidence="1">Cytoskeleton</location>
    </subcellularLocation>
</comment>
<accession>A0ABQ9DYQ2</accession>
<feature type="domain" description="Kinesin motor" evidence="9">
    <location>
        <begin position="14"/>
        <end position="215"/>
    </location>
</feature>
<evidence type="ECO:0000256" key="6">
    <source>
        <dbReference type="ARBA" id="ARBA00023212"/>
    </source>
</evidence>
<name>A0ABQ9DYQ2_TEGGR</name>
<dbReference type="InterPro" id="IPR027640">
    <property type="entry name" value="Kinesin-like_fam"/>
</dbReference>
<dbReference type="InterPro" id="IPR027417">
    <property type="entry name" value="P-loop_NTPase"/>
</dbReference>
<evidence type="ECO:0000313" key="11">
    <source>
        <dbReference type="Proteomes" id="UP001217089"/>
    </source>
</evidence>
<dbReference type="PROSITE" id="PS50067">
    <property type="entry name" value="KINESIN_MOTOR_2"/>
    <property type="match status" value="1"/>
</dbReference>
<dbReference type="Gene3D" id="3.40.850.10">
    <property type="entry name" value="Kinesin motor domain"/>
    <property type="match status" value="2"/>
</dbReference>
<keyword evidence="11" id="KW-1185">Reference proteome</keyword>
<sequence length="615" mass="71062">MVNVSKIMPSENINIKVIGRCRPLNSEESSKNLKTVVRTSGDKISVESGGKEQSFSLDGAYSGEVKNEQIYKEKCDSMLQRAMEGYNVTIMAFGATGSGKSYLMTGTEADPGIAPCVLDEKMCDLLNPHNNPMKVRHHPHKGIFVDGLSEMVVQNWDEMSLLYDQGTRARKMGATDLRAHRARAHSVFSITIEQKERQSSKVGVRSVINLVDLAGIIRREFCHYDVSSCVPCGSLSCYDEISDVIADLRDEISKLRDRIANTSEPNKDDVLKMEDLVQDLQIAKRQTWEERERLSHKYQEERKVNLANKGILEWVMDSMKKGNKELQERILLLQKEKDQLTFQYKEKRKNVDSLNDDLQKRIAEYSKWTESGKPSESETKKKVTAIHELKEKLKRETEGLKQIKQQLIDIQEKQRAEREDARAQMTALKGNAELRQKVELEERQRIEQENKAMIAEELEKMKLEVENEKRDIEVKLAEGKKYTPQEGAHLEIQISEMKAEKSVVTLQLQTLKQEKDRMAKELEEIYKLHKDELEIQQLQHFQTFRNYREMFEEQKAAMDQRYRQLLEDSIQDAVFLSSRNSELTEENQNLRQQIAEMKDAITKLGGRIPESSLRT</sequence>
<gene>
    <name evidence="10" type="ORF">KUTeg_024663</name>
</gene>
<reference evidence="10 11" key="1">
    <citation type="submission" date="2022-12" db="EMBL/GenBank/DDBJ databases">
        <title>Chromosome-level genome of Tegillarca granosa.</title>
        <authorList>
            <person name="Kim J."/>
        </authorList>
    </citation>
    <scope>NUCLEOTIDE SEQUENCE [LARGE SCALE GENOMIC DNA]</scope>
    <source>
        <strain evidence="10">Teg-2019</strain>
        <tissue evidence="10">Adductor muscle</tissue>
    </source>
</reference>
<comment type="caution">
    <text evidence="10">The sequence shown here is derived from an EMBL/GenBank/DDBJ whole genome shotgun (WGS) entry which is preliminary data.</text>
</comment>
<dbReference type="PANTHER" id="PTHR47968">
    <property type="entry name" value="CENTROMERE PROTEIN E"/>
    <property type="match status" value="1"/>
</dbReference>
<keyword evidence="3 7" id="KW-0067">ATP-binding</keyword>
<dbReference type="Pfam" id="PF00225">
    <property type="entry name" value="Kinesin"/>
    <property type="match status" value="1"/>
</dbReference>
<keyword evidence="6" id="KW-0963">Cytoplasm</keyword>
<keyword evidence="2 7" id="KW-0547">Nucleotide-binding</keyword>
<organism evidence="10 11">
    <name type="scientific">Tegillarca granosa</name>
    <name type="common">Malaysian cockle</name>
    <name type="synonym">Anadara granosa</name>
    <dbReference type="NCBI Taxonomy" id="220873"/>
    <lineage>
        <taxon>Eukaryota</taxon>
        <taxon>Metazoa</taxon>
        <taxon>Spiralia</taxon>
        <taxon>Lophotrochozoa</taxon>
        <taxon>Mollusca</taxon>
        <taxon>Bivalvia</taxon>
        <taxon>Autobranchia</taxon>
        <taxon>Pteriomorphia</taxon>
        <taxon>Arcoida</taxon>
        <taxon>Arcoidea</taxon>
        <taxon>Arcidae</taxon>
        <taxon>Tegillarca</taxon>
    </lineage>
</organism>
<evidence type="ECO:0000256" key="3">
    <source>
        <dbReference type="ARBA" id="ARBA00022840"/>
    </source>
</evidence>
<protein>
    <recommendedName>
        <fullName evidence="9">Kinesin motor domain-containing protein</fullName>
    </recommendedName>
</protein>
<keyword evidence="6" id="KW-0206">Cytoskeleton</keyword>
<dbReference type="InterPro" id="IPR036961">
    <property type="entry name" value="Kinesin_motor_dom_sf"/>
</dbReference>
<keyword evidence="5 7" id="KW-0505">Motor protein</keyword>
<dbReference type="SUPFAM" id="SSF52540">
    <property type="entry name" value="P-loop containing nucleoside triphosphate hydrolases"/>
    <property type="match status" value="1"/>
</dbReference>
<dbReference type="InterPro" id="IPR001752">
    <property type="entry name" value="Kinesin_motor_dom"/>
</dbReference>
<dbReference type="PANTHER" id="PTHR47968:SF75">
    <property type="entry name" value="CENTROMERE-ASSOCIATED PROTEIN E"/>
    <property type="match status" value="1"/>
</dbReference>
<feature type="binding site" evidence="7">
    <location>
        <begin position="94"/>
        <end position="101"/>
    </location>
    <ligand>
        <name>ATP</name>
        <dbReference type="ChEBI" id="CHEBI:30616"/>
    </ligand>
</feature>
<keyword evidence="4 8" id="KW-0175">Coiled coil</keyword>
<comment type="similarity">
    <text evidence="7">Belongs to the TRAFAC class myosin-kinesin ATPase superfamily. Kinesin family.</text>
</comment>
<evidence type="ECO:0000256" key="5">
    <source>
        <dbReference type="ARBA" id="ARBA00023175"/>
    </source>
</evidence>
<evidence type="ECO:0000256" key="7">
    <source>
        <dbReference type="PROSITE-ProRule" id="PRU00283"/>
    </source>
</evidence>
<dbReference type="SMART" id="SM00129">
    <property type="entry name" value="KISc"/>
    <property type="match status" value="1"/>
</dbReference>
<dbReference type="EMBL" id="JARBDR010000923">
    <property type="protein sequence ID" value="KAJ8298132.1"/>
    <property type="molecule type" value="Genomic_DNA"/>
</dbReference>
<dbReference type="Pfam" id="PF16796">
    <property type="entry name" value="Microtub_bd"/>
    <property type="match status" value="1"/>
</dbReference>
<evidence type="ECO:0000256" key="8">
    <source>
        <dbReference type="SAM" id="Coils"/>
    </source>
</evidence>
<dbReference type="PRINTS" id="PR00380">
    <property type="entry name" value="KINESINHEAVY"/>
</dbReference>
<proteinExistence type="inferred from homology"/>
<evidence type="ECO:0000313" key="10">
    <source>
        <dbReference type="EMBL" id="KAJ8298132.1"/>
    </source>
</evidence>
<evidence type="ECO:0000256" key="2">
    <source>
        <dbReference type="ARBA" id="ARBA00022741"/>
    </source>
</evidence>
<evidence type="ECO:0000259" key="9">
    <source>
        <dbReference type="PROSITE" id="PS50067"/>
    </source>
</evidence>
<dbReference type="InterPro" id="IPR031852">
    <property type="entry name" value="Vik1/Cik1_MT-bd"/>
</dbReference>
<evidence type="ECO:0000256" key="1">
    <source>
        <dbReference type="ARBA" id="ARBA00004245"/>
    </source>
</evidence>
<dbReference type="Proteomes" id="UP001217089">
    <property type="component" value="Unassembled WGS sequence"/>
</dbReference>
<feature type="coiled-coil region" evidence="8">
    <location>
        <begin position="316"/>
        <end position="607"/>
    </location>
</feature>